<name>A0AAD5QRI5_PARTN</name>
<dbReference type="EMBL" id="JAHQIW010004308">
    <property type="protein sequence ID" value="KAJ1361918.1"/>
    <property type="molecule type" value="Genomic_DNA"/>
</dbReference>
<organism evidence="1 2">
    <name type="scientific">Parelaphostrongylus tenuis</name>
    <name type="common">Meningeal worm</name>
    <dbReference type="NCBI Taxonomy" id="148309"/>
    <lineage>
        <taxon>Eukaryota</taxon>
        <taxon>Metazoa</taxon>
        <taxon>Ecdysozoa</taxon>
        <taxon>Nematoda</taxon>
        <taxon>Chromadorea</taxon>
        <taxon>Rhabditida</taxon>
        <taxon>Rhabditina</taxon>
        <taxon>Rhabditomorpha</taxon>
        <taxon>Strongyloidea</taxon>
        <taxon>Metastrongylidae</taxon>
        <taxon>Parelaphostrongylus</taxon>
    </lineage>
</organism>
<protein>
    <submittedName>
        <fullName evidence="1">Uncharacterized protein</fullName>
    </submittedName>
</protein>
<reference evidence="1" key="1">
    <citation type="submission" date="2021-06" db="EMBL/GenBank/DDBJ databases">
        <title>Parelaphostrongylus tenuis whole genome reference sequence.</title>
        <authorList>
            <person name="Garwood T.J."/>
            <person name="Larsen P.A."/>
            <person name="Fountain-Jones N.M."/>
            <person name="Garbe J.R."/>
            <person name="Macchietto M.G."/>
            <person name="Kania S.A."/>
            <person name="Gerhold R.W."/>
            <person name="Richards J.E."/>
            <person name="Wolf T.M."/>
        </authorList>
    </citation>
    <scope>NUCLEOTIDE SEQUENCE</scope>
    <source>
        <strain evidence="1">MNPRO001-30</strain>
        <tissue evidence="1">Meninges</tissue>
    </source>
</reference>
<dbReference type="Proteomes" id="UP001196413">
    <property type="component" value="Unassembled WGS sequence"/>
</dbReference>
<dbReference type="AlphaFoldDB" id="A0AAD5QRI5"/>
<keyword evidence="2" id="KW-1185">Reference proteome</keyword>
<gene>
    <name evidence="1" type="ORF">KIN20_021303</name>
</gene>
<sequence length="67" mass="7708">MINNLRKQKVQKSALKHAERVHKTLPCFHICSLDCVEVISSAITLLQPNMLYDVFIINQCRSINPEN</sequence>
<accession>A0AAD5QRI5</accession>
<proteinExistence type="predicted"/>
<evidence type="ECO:0000313" key="2">
    <source>
        <dbReference type="Proteomes" id="UP001196413"/>
    </source>
</evidence>
<evidence type="ECO:0000313" key="1">
    <source>
        <dbReference type="EMBL" id="KAJ1361918.1"/>
    </source>
</evidence>
<comment type="caution">
    <text evidence="1">The sequence shown here is derived from an EMBL/GenBank/DDBJ whole genome shotgun (WGS) entry which is preliminary data.</text>
</comment>